<sequence length="487" mass="53825">MTKERPWRRVGRIEPDPRNISPVSGAQVPLGDPLWLLGRQWWVGEMDFFDGGTPLQADVQVGAEPLSSVRALGLASPDLIPSAALSTWANFHWRDRLRLGHSLLAHAERHAKADTLAQALLHQVTLQDNHPILNRMEENRRIDGLAVINLWSSDDLDLPADLLDLVREWAVLQMDSNDSFDHDHRRHATTLTGKNGANLQAEAATGPQLRWFDFTGSAGDAPLTVFKKPLSRLSVPGAQPDRWWRFEDTQLDWTAVPAGPSDLGQLLIAASFAEQGQLMWRCDIETPTNTLVTIGTVRVTDTFGRITTVENGQSDALRGWCDNNGAMPLLATAPLMQGAPFEQAIFRTDPTDNLAWLEETTVRDSAGRGTEWRPRPKFDESDEPVLAIRKAPPENFLPFAVDGDALQHLPLQEGRQPGEGHTYFAKARFTLRSSQIGARGFAYALCPMLGRAPSGRRLAWLVAYARPAPRPGSSSGLAHDVIMRPAL</sequence>
<protein>
    <submittedName>
        <fullName evidence="2">Uncharacterized protein</fullName>
    </submittedName>
</protein>
<dbReference type="RefSeq" id="WP_088917440.1">
    <property type="nucleotide sequence ID" value="NZ_CP018632.1"/>
</dbReference>
<dbReference type="OrthoDB" id="9763471at2"/>
<keyword evidence="3" id="KW-1185">Reference proteome</keyword>
<evidence type="ECO:0000313" key="3">
    <source>
        <dbReference type="Proteomes" id="UP000250079"/>
    </source>
</evidence>
<evidence type="ECO:0000313" key="2">
    <source>
        <dbReference type="EMBL" id="ASJ72087.1"/>
    </source>
</evidence>
<organism evidence="2 3">
    <name type="scientific">Granulosicoccus antarcticus IMCC3135</name>
    <dbReference type="NCBI Taxonomy" id="1192854"/>
    <lineage>
        <taxon>Bacteria</taxon>
        <taxon>Pseudomonadati</taxon>
        <taxon>Pseudomonadota</taxon>
        <taxon>Gammaproteobacteria</taxon>
        <taxon>Chromatiales</taxon>
        <taxon>Granulosicoccaceae</taxon>
        <taxon>Granulosicoccus</taxon>
    </lineage>
</organism>
<dbReference type="EMBL" id="CP018632">
    <property type="protein sequence ID" value="ASJ72087.1"/>
    <property type="molecule type" value="Genomic_DNA"/>
</dbReference>
<accession>A0A2Z2NWJ8</accession>
<gene>
    <name evidence="2" type="ORF">IMCC3135_09965</name>
</gene>
<feature type="compositionally biased region" description="Basic and acidic residues" evidence="1">
    <location>
        <begin position="1"/>
        <end position="17"/>
    </location>
</feature>
<reference evidence="2 3" key="1">
    <citation type="submission" date="2016-12" db="EMBL/GenBank/DDBJ databases">
        <authorList>
            <person name="Song W.-J."/>
            <person name="Kurnit D.M."/>
        </authorList>
    </citation>
    <scope>NUCLEOTIDE SEQUENCE [LARGE SCALE GENOMIC DNA]</scope>
    <source>
        <strain evidence="2 3">IMCC3135</strain>
    </source>
</reference>
<proteinExistence type="predicted"/>
<dbReference type="AlphaFoldDB" id="A0A2Z2NWJ8"/>
<name>A0A2Z2NWJ8_9GAMM</name>
<dbReference type="Proteomes" id="UP000250079">
    <property type="component" value="Chromosome"/>
</dbReference>
<dbReference type="KEGG" id="gai:IMCC3135_09965"/>
<feature type="region of interest" description="Disordered" evidence="1">
    <location>
        <begin position="1"/>
        <end position="20"/>
    </location>
</feature>
<evidence type="ECO:0000256" key="1">
    <source>
        <dbReference type="SAM" id="MobiDB-lite"/>
    </source>
</evidence>